<comment type="catalytic activity">
    <reaction evidence="5">
        <text>a 3'-end 3'-phospho-ribonucleotide-RNA + ATP = a 3'-end 2',3'-cyclophospho-ribonucleotide-RNA + AMP + diphosphate</text>
        <dbReference type="Rhea" id="RHEA:23976"/>
        <dbReference type="Rhea" id="RHEA-COMP:10463"/>
        <dbReference type="Rhea" id="RHEA-COMP:10464"/>
        <dbReference type="ChEBI" id="CHEBI:30616"/>
        <dbReference type="ChEBI" id="CHEBI:33019"/>
        <dbReference type="ChEBI" id="CHEBI:83062"/>
        <dbReference type="ChEBI" id="CHEBI:83064"/>
        <dbReference type="ChEBI" id="CHEBI:456215"/>
        <dbReference type="EC" id="6.5.1.4"/>
    </reaction>
</comment>
<dbReference type="GO" id="GO:0005737">
    <property type="term" value="C:cytoplasm"/>
    <property type="evidence" value="ECO:0007669"/>
    <property type="project" value="UniProtKB-SubCell"/>
</dbReference>
<dbReference type="AlphaFoldDB" id="M0CB51"/>
<dbReference type="InterPro" id="IPR013791">
    <property type="entry name" value="RNA3'-term_phos_cycl_insert"/>
</dbReference>
<dbReference type="Pfam" id="PF05189">
    <property type="entry name" value="RTC_insert"/>
    <property type="match status" value="1"/>
</dbReference>
<keyword evidence="4 5" id="KW-0547">Nucleotide-binding</keyword>
<dbReference type="NCBIfam" id="TIGR03399">
    <property type="entry name" value="RNA_3prim_cycl"/>
    <property type="match status" value="1"/>
</dbReference>
<dbReference type="Proteomes" id="UP000011657">
    <property type="component" value="Unassembled WGS sequence"/>
</dbReference>
<gene>
    <name evidence="5" type="primary">rtcA</name>
    <name evidence="9" type="ORF">C477_07828</name>
</gene>
<dbReference type="PANTHER" id="PTHR11096">
    <property type="entry name" value="RNA 3' TERMINAL PHOSPHATE CYCLASE"/>
    <property type="match status" value="1"/>
</dbReference>
<comment type="caution">
    <text evidence="9">The sequence shown here is derived from an EMBL/GenBank/DDBJ whole genome shotgun (WGS) entry which is preliminary data.</text>
</comment>
<feature type="domain" description="RNA 3'-terminal phosphate cyclase insert" evidence="8">
    <location>
        <begin position="195"/>
        <end position="293"/>
    </location>
</feature>
<evidence type="ECO:0000256" key="1">
    <source>
        <dbReference type="ARBA" id="ARBA00009206"/>
    </source>
</evidence>
<dbReference type="GO" id="GO:0003963">
    <property type="term" value="F:RNA-3'-phosphate cyclase activity"/>
    <property type="evidence" value="ECO:0007669"/>
    <property type="project" value="UniProtKB-UniRule"/>
</dbReference>
<accession>M0CB51</accession>
<dbReference type="InterPro" id="IPR037136">
    <property type="entry name" value="RNA3'_phos_cyclase_dom_sf"/>
</dbReference>
<keyword evidence="10" id="KW-1185">Reference proteome</keyword>
<protein>
    <recommendedName>
        <fullName evidence="2 5">RNA 3'-terminal phosphate cyclase</fullName>
        <shortName evidence="5">RNA cyclase</shortName>
        <shortName evidence="5">RNA-3'-phosphate cyclase</shortName>
        <ecNumber evidence="5 6">6.5.1.4</ecNumber>
    </recommendedName>
</protein>
<name>M0CB51_9EURY</name>
<evidence type="ECO:0000313" key="10">
    <source>
        <dbReference type="Proteomes" id="UP000011657"/>
    </source>
</evidence>
<dbReference type="RefSeq" id="WP_008893882.1">
    <property type="nucleotide sequence ID" value="NZ_AOIS01000029.1"/>
</dbReference>
<evidence type="ECO:0000256" key="5">
    <source>
        <dbReference type="HAMAP-Rule" id="MF_00200"/>
    </source>
</evidence>
<dbReference type="PATRIC" id="fig|1227488.3.peg.1540"/>
<dbReference type="InterPro" id="IPR000228">
    <property type="entry name" value="RNA3'_term_phos_cyc"/>
</dbReference>
<evidence type="ECO:0000313" key="9">
    <source>
        <dbReference type="EMBL" id="ELZ19562.1"/>
    </source>
</evidence>
<evidence type="ECO:0000259" key="8">
    <source>
        <dbReference type="Pfam" id="PF05189"/>
    </source>
</evidence>
<dbReference type="GO" id="GO:0006396">
    <property type="term" value="P:RNA processing"/>
    <property type="evidence" value="ECO:0007669"/>
    <property type="project" value="UniProtKB-UniRule"/>
</dbReference>
<dbReference type="InterPro" id="IPR023797">
    <property type="entry name" value="RNA3'_phos_cyclase_dom"/>
</dbReference>
<dbReference type="Pfam" id="PF01137">
    <property type="entry name" value="RTC"/>
    <property type="match status" value="1"/>
</dbReference>
<feature type="binding site" evidence="5">
    <location>
        <position position="115"/>
    </location>
    <ligand>
        <name>ATP</name>
        <dbReference type="ChEBI" id="CHEBI:30616"/>
    </ligand>
</feature>
<dbReference type="Gene3D" id="3.65.10.20">
    <property type="entry name" value="RNA 3'-terminal phosphate cyclase domain"/>
    <property type="match status" value="1"/>
</dbReference>
<dbReference type="OrthoDB" id="7994at2157"/>
<dbReference type="InterPro" id="IPR013792">
    <property type="entry name" value="RNA3'P_cycl/enolpyr_Trfase_a/b"/>
</dbReference>
<proteinExistence type="inferred from homology"/>
<comment type="function">
    <text evidence="5">Catalyzes the conversion of 3'-phosphate to a 2',3'-cyclic phosphodiester at the end of RNA. The mechanism of action of the enzyme occurs in 3 steps: (A) adenylation of the enzyme by ATP; (B) transfer of adenylate to an RNA-N3'P to produce RNA-N3'PP5'A; (C) and attack of the adjacent 2'-hydroxyl on the 3'-phosphorus in the diester linkage to produce the cyclic end product. The biological role of this enzyme is unknown but it is likely to function in some aspects of cellular RNA processing.</text>
</comment>
<feature type="active site" description="Tele-AMP-histidine intermediate" evidence="5">
    <location>
        <position position="331"/>
    </location>
</feature>
<feature type="binding site" evidence="5">
    <location>
        <begin position="307"/>
        <end position="311"/>
    </location>
    <ligand>
        <name>ATP</name>
        <dbReference type="ChEBI" id="CHEBI:30616"/>
    </ligand>
</feature>
<evidence type="ECO:0000256" key="6">
    <source>
        <dbReference type="NCBIfam" id="TIGR03399"/>
    </source>
</evidence>
<dbReference type="GO" id="GO:0005524">
    <property type="term" value="F:ATP binding"/>
    <property type="evidence" value="ECO:0007669"/>
    <property type="project" value="UniProtKB-KW"/>
</dbReference>
<dbReference type="EMBL" id="AOIS01000029">
    <property type="protein sequence ID" value="ELZ19562.1"/>
    <property type="molecule type" value="Genomic_DNA"/>
</dbReference>
<evidence type="ECO:0000259" key="7">
    <source>
        <dbReference type="Pfam" id="PF01137"/>
    </source>
</evidence>
<feature type="domain" description="RNA 3'-terminal phosphate cyclase" evidence="7">
    <location>
        <begin position="10"/>
        <end position="342"/>
    </location>
</feature>
<comment type="similarity">
    <text evidence="1 5">Belongs to the RNA 3'-terminal cyclase family. Type 1 subfamily.</text>
</comment>
<dbReference type="eggNOG" id="arCOG04125">
    <property type="taxonomic scope" value="Archaea"/>
</dbReference>
<dbReference type="SUPFAM" id="SSF55205">
    <property type="entry name" value="EPT/RTPC-like"/>
    <property type="match status" value="1"/>
</dbReference>
<keyword evidence="5" id="KW-0067">ATP-binding</keyword>
<evidence type="ECO:0000256" key="2">
    <source>
        <dbReference type="ARBA" id="ARBA00021428"/>
    </source>
</evidence>
<sequence>MTIDLDGATAGGQFVRTALTLSVLENEPVRIENVRGNRSTPGLRHQHLAVLETMAAVCDADVSGAELGAETVEFEPDLESTTDASGWSGAGRGRLAGGTYEVDIGTAGSATLLFDALLPLATILESQLSVTVTGGTDVAWSPPLDYAQRVKLPLLRRVGLTAALEVDRRGFYPDGGGRATLQLAPSTLEPIELAERGPLEGVRLYSTESASLADRDVAYRQAEGALERLALAETDLEVVDRCERTVESPSPGSAIVLRVDHGTGIAGFTALGERGTPAERVGEDAADAANRFLEHSSGNKPAPVDRHMADQLLVFLALAGGRVRIPAVTDHVATSRELLEAFGADLDLELECNAASGADGETASAASDAGRPALVTVDSTVDT</sequence>
<keyword evidence="3 5" id="KW-0436">Ligase</keyword>
<evidence type="ECO:0000256" key="3">
    <source>
        <dbReference type="ARBA" id="ARBA00022598"/>
    </source>
</evidence>
<dbReference type="STRING" id="1227488.C477_07828"/>
<comment type="subcellular location">
    <subcellularLocation>
        <location evidence="5">Cytoplasm</location>
    </subcellularLocation>
</comment>
<evidence type="ECO:0000256" key="4">
    <source>
        <dbReference type="ARBA" id="ARBA00022741"/>
    </source>
</evidence>
<dbReference type="EC" id="6.5.1.4" evidence="5 6"/>
<dbReference type="InterPro" id="IPR017770">
    <property type="entry name" value="RNA3'_term_phos_cyc_type_1"/>
</dbReference>
<reference evidence="9 10" key="1">
    <citation type="journal article" date="2014" name="PLoS Genet.">
        <title>Phylogenetically driven sequencing of extremely halophilic archaea reveals strategies for static and dynamic osmo-response.</title>
        <authorList>
            <person name="Becker E.A."/>
            <person name="Seitzer P.M."/>
            <person name="Tritt A."/>
            <person name="Larsen D."/>
            <person name="Krusor M."/>
            <person name="Yao A.I."/>
            <person name="Wu D."/>
            <person name="Madern D."/>
            <person name="Eisen J.A."/>
            <person name="Darling A.E."/>
            <person name="Facciotti M.T."/>
        </authorList>
    </citation>
    <scope>NUCLEOTIDE SEQUENCE [LARGE SCALE GENOMIC DNA]</scope>
    <source>
        <strain evidence="9 10">JCM 13891</strain>
    </source>
</reference>
<dbReference type="HAMAP" id="MF_00200">
    <property type="entry name" value="RTC"/>
    <property type="match status" value="1"/>
</dbReference>
<dbReference type="PANTHER" id="PTHR11096:SF0">
    <property type="entry name" value="RNA 3'-TERMINAL PHOSPHATE CYCLASE"/>
    <property type="match status" value="1"/>
</dbReference>
<dbReference type="PIRSF" id="PIRSF005378">
    <property type="entry name" value="RNA3'_term_phos_cycl_euk"/>
    <property type="match status" value="1"/>
</dbReference>
<dbReference type="NCBIfam" id="NF003246">
    <property type="entry name" value="PRK04204.1-2"/>
    <property type="match status" value="1"/>
</dbReference>
<keyword evidence="5" id="KW-0963">Cytoplasm</keyword>
<dbReference type="Gene3D" id="3.30.360.20">
    <property type="entry name" value="RNA 3'-terminal phosphate cyclase, insert domain"/>
    <property type="match status" value="1"/>
</dbReference>
<organism evidence="9 10">
    <name type="scientific">Haloterrigena salina JCM 13891</name>
    <dbReference type="NCBI Taxonomy" id="1227488"/>
    <lineage>
        <taxon>Archaea</taxon>
        <taxon>Methanobacteriati</taxon>
        <taxon>Methanobacteriota</taxon>
        <taxon>Stenosarchaea group</taxon>
        <taxon>Halobacteria</taxon>
        <taxon>Halobacteriales</taxon>
        <taxon>Natrialbaceae</taxon>
        <taxon>Haloterrigena</taxon>
    </lineage>
</organism>
<dbReference type="SUPFAM" id="SSF52913">
    <property type="entry name" value="RNA 3'-terminal phosphate cyclase, RPTC, insert domain"/>
    <property type="match status" value="1"/>
</dbReference>
<dbReference type="InterPro" id="IPR036553">
    <property type="entry name" value="RPTC_insert"/>
</dbReference>